<dbReference type="AlphaFoldDB" id="A0A9P0NG74"/>
<evidence type="ECO:0000256" key="1">
    <source>
        <dbReference type="SAM" id="MobiDB-lite"/>
    </source>
</evidence>
<feature type="compositionally biased region" description="Basic and acidic residues" evidence="1">
    <location>
        <begin position="274"/>
        <end position="289"/>
    </location>
</feature>
<reference evidence="2" key="1">
    <citation type="submission" date="2022-01" db="EMBL/GenBank/DDBJ databases">
        <authorList>
            <person name="King R."/>
        </authorList>
    </citation>
    <scope>NUCLEOTIDE SEQUENCE</scope>
</reference>
<evidence type="ECO:0000313" key="3">
    <source>
        <dbReference type="Proteomes" id="UP001153620"/>
    </source>
</evidence>
<evidence type="ECO:0008006" key="4">
    <source>
        <dbReference type="Google" id="ProtNLM"/>
    </source>
</evidence>
<gene>
    <name evidence="2" type="ORF">CHIRRI_LOCUS4304</name>
</gene>
<reference evidence="2" key="2">
    <citation type="submission" date="2022-10" db="EMBL/GenBank/DDBJ databases">
        <authorList>
            <consortium name="ENA_rothamsted_submissions"/>
            <consortium name="culmorum"/>
            <person name="King R."/>
        </authorList>
    </citation>
    <scope>NUCLEOTIDE SEQUENCE</scope>
</reference>
<organism evidence="2 3">
    <name type="scientific">Chironomus riparius</name>
    <dbReference type="NCBI Taxonomy" id="315576"/>
    <lineage>
        <taxon>Eukaryota</taxon>
        <taxon>Metazoa</taxon>
        <taxon>Ecdysozoa</taxon>
        <taxon>Arthropoda</taxon>
        <taxon>Hexapoda</taxon>
        <taxon>Insecta</taxon>
        <taxon>Pterygota</taxon>
        <taxon>Neoptera</taxon>
        <taxon>Endopterygota</taxon>
        <taxon>Diptera</taxon>
        <taxon>Nematocera</taxon>
        <taxon>Chironomoidea</taxon>
        <taxon>Chironomidae</taxon>
        <taxon>Chironominae</taxon>
        <taxon>Chironomus</taxon>
    </lineage>
</organism>
<dbReference type="OrthoDB" id="10254973at2759"/>
<feature type="region of interest" description="Disordered" evidence="1">
    <location>
        <begin position="274"/>
        <end position="299"/>
    </location>
</feature>
<accession>A0A9P0NG74</accession>
<dbReference type="EMBL" id="OU895877">
    <property type="protein sequence ID" value="CAH1716354.1"/>
    <property type="molecule type" value="Genomic_DNA"/>
</dbReference>
<protein>
    <recommendedName>
        <fullName evidence="4">SH3 domain-containing protein</fullName>
    </recommendedName>
</protein>
<keyword evidence="3" id="KW-1185">Reference proteome</keyword>
<proteinExistence type="predicted"/>
<feature type="region of interest" description="Disordered" evidence="1">
    <location>
        <begin position="66"/>
        <end position="88"/>
    </location>
</feature>
<dbReference type="Proteomes" id="UP001153620">
    <property type="component" value="Chromosome 1"/>
</dbReference>
<sequence>MGQNVSLKRPKISLTWVLREQQAQQETRNSIKSFNWNVKSNEKVLFKKTSKSNEKLFSEKYVSDNNLNDFRNTKKPNEEKKKDESRKSEKIKRFHETCCKQRNSPDSNYDRLTDCAKVKSLSQVNLTGKESSIYVTSAQSDSGVNRRYKRYRRKRSPKFGYNINNVNEFLSKCSLSNPANIPVVLSNASILYQTRTGRQVETPLPLGMVVNSIFKNQNWLYVQTPHAEEGYVNFHACLPLGIIQRPHSMTTNCWETNTDVFPNPLSGNLTDSEKEVQLHRSGARSEGRQTPKLKRRNPSRTCSEKYLDSLYLLASQPKIIDHAYAELKPTAQVSRCNQEKLNVNMSSKRKILLAITADFTSDLTIVKKGDVVRLLACKEYEDKIWYFIKNKDGSECYIPSSVATEFL</sequence>
<evidence type="ECO:0000313" key="2">
    <source>
        <dbReference type="EMBL" id="CAH1716354.1"/>
    </source>
</evidence>
<feature type="compositionally biased region" description="Basic and acidic residues" evidence="1">
    <location>
        <begin position="71"/>
        <end position="88"/>
    </location>
</feature>
<name>A0A9P0NG74_9DIPT</name>